<keyword evidence="3" id="KW-0547">Nucleotide-binding</keyword>
<reference evidence="8 9" key="1">
    <citation type="journal article" date="2015" name="Stand. Genomic Sci.">
        <title>Complete genome sequence of and proposal of Thermofilum uzonense sp. nov. a novel hyperthermophilic crenarchaeon and emended description of the genus Thermofilum.</title>
        <authorList>
            <person name="Toshchakov S.V."/>
            <person name="Korzhenkov A.A."/>
            <person name="Samarov N.I."/>
            <person name="Mazunin I.O."/>
            <person name="Mozhey O.I."/>
            <person name="Shmyr I.S."/>
            <person name="Derbikova K.S."/>
            <person name="Taranov E.A."/>
            <person name="Dominova I.N."/>
            <person name="Bonch-Osmolovskaya E.A."/>
            <person name="Patrushev M.V."/>
            <person name="Podosokorskaya O.A."/>
            <person name="Kublanov I.V."/>
        </authorList>
    </citation>
    <scope>NUCLEOTIDE SEQUENCE [LARGE SCALE GENOMIC DNA]</scope>
    <source>
        <strain evidence="8 9">1807-2</strain>
    </source>
</reference>
<dbReference type="PANTHER" id="PTHR23077:SF171">
    <property type="entry name" value="NUCLEAR VALOSIN-CONTAINING PROTEIN-LIKE"/>
    <property type="match status" value="1"/>
</dbReference>
<dbReference type="SUPFAM" id="SSF54585">
    <property type="entry name" value="Cdc48 domain 2-like"/>
    <property type="match status" value="1"/>
</dbReference>
<evidence type="ECO:0000259" key="6">
    <source>
        <dbReference type="SMART" id="SM01072"/>
    </source>
</evidence>
<dbReference type="Pfam" id="PF17862">
    <property type="entry name" value="AAA_lid_3"/>
    <property type="match status" value="2"/>
</dbReference>
<dbReference type="SUPFAM" id="SSF50692">
    <property type="entry name" value="ADC-like"/>
    <property type="match status" value="1"/>
</dbReference>
<dbReference type="FunFam" id="1.10.8.60:FF:000057">
    <property type="entry name" value="AAA family ATPase, CDC48 subfamily"/>
    <property type="match status" value="1"/>
</dbReference>
<dbReference type="EMBL" id="CP009961">
    <property type="protein sequence ID" value="AKG39247.1"/>
    <property type="molecule type" value="Genomic_DNA"/>
</dbReference>
<dbReference type="GeneID" id="25402257"/>
<dbReference type="SMART" id="SM01073">
    <property type="entry name" value="CDC48_N"/>
    <property type="match status" value="1"/>
</dbReference>
<comment type="similarity">
    <text evidence="1">Belongs to the AAA ATPase family. CDC48 subfamily.</text>
</comment>
<dbReference type="Proteomes" id="UP000067434">
    <property type="component" value="Chromosome"/>
</dbReference>
<keyword evidence="2" id="KW-0677">Repeat</keyword>
<dbReference type="Gene3D" id="3.10.330.10">
    <property type="match status" value="1"/>
</dbReference>
<dbReference type="PROSITE" id="PS00674">
    <property type="entry name" value="AAA"/>
    <property type="match status" value="2"/>
</dbReference>
<dbReference type="PATRIC" id="fig|1550241.5.peg.1753"/>
<dbReference type="InterPro" id="IPR003959">
    <property type="entry name" value="ATPase_AAA_core"/>
</dbReference>
<evidence type="ECO:0000256" key="2">
    <source>
        <dbReference type="ARBA" id="ARBA00022737"/>
    </source>
</evidence>
<feature type="domain" description="CDC48" evidence="6">
    <location>
        <begin position="111"/>
        <end position="174"/>
    </location>
</feature>
<dbReference type="Pfam" id="PF02933">
    <property type="entry name" value="CDC48_2"/>
    <property type="match status" value="1"/>
</dbReference>
<dbReference type="RefSeq" id="WP_052884822.1">
    <property type="nucleotide sequence ID" value="NZ_CP009961.1"/>
</dbReference>
<dbReference type="FunFam" id="2.40.40.20:FF:000007">
    <property type="entry name" value="AAA family ATPase"/>
    <property type="match status" value="1"/>
</dbReference>
<dbReference type="CDD" id="cd19511">
    <property type="entry name" value="RecA-like_CDC48_r2-like"/>
    <property type="match status" value="1"/>
</dbReference>
<feature type="domain" description="AAA+ ATPase" evidence="5">
    <location>
        <begin position="489"/>
        <end position="627"/>
    </location>
</feature>
<proteinExistence type="inferred from homology"/>
<dbReference type="InterPro" id="IPR003338">
    <property type="entry name" value="CDC4_N-term_subdom"/>
</dbReference>
<gene>
    <name evidence="8" type="ORF">MA03_08460</name>
</gene>
<organism evidence="8 9">
    <name type="scientific">Infirmifilum uzonense</name>
    <dbReference type="NCBI Taxonomy" id="1550241"/>
    <lineage>
        <taxon>Archaea</taxon>
        <taxon>Thermoproteota</taxon>
        <taxon>Thermoprotei</taxon>
        <taxon>Thermofilales</taxon>
        <taxon>Thermofilaceae</taxon>
        <taxon>Infirmifilum</taxon>
    </lineage>
</organism>
<dbReference type="InterPro" id="IPR009010">
    <property type="entry name" value="Asp_de-COase-like_dom_sf"/>
</dbReference>
<dbReference type="SMART" id="SM00382">
    <property type="entry name" value="AAA"/>
    <property type="match status" value="2"/>
</dbReference>
<dbReference type="GO" id="GO:0005737">
    <property type="term" value="C:cytoplasm"/>
    <property type="evidence" value="ECO:0007669"/>
    <property type="project" value="UniProtKB-ARBA"/>
</dbReference>
<dbReference type="SUPFAM" id="SSF52540">
    <property type="entry name" value="P-loop containing nucleoside triphosphate hydrolases"/>
    <property type="match status" value="2"/>
</dbReference>
<dbReference type="InterPro" id="IPR029067">
    <property type="entry name" value="CDC48_domain_2-like_sf"/>
</dbReference>
<dbReference type="FunFam" id="3.40.50.300:FF:000012">
    <property type="entry name" value="Transitional endoplasmic reticulum ATPase"/>
    <property type="match status" value="1"/>
</dbReference>
<dbReference type="NCBIfam" id="TIGR01243">
    <property type="entry name" value="CDC48"/>
    <property type="match status" value="1"/>
</dbReference>
<evidence type="ECO:0000313" key="9">
    <source>
        <dbReference type="Proteomes" id="UP000067434"/>
    </source>
</evidence>
<dbReference type="OrthoDB" id="77269at2157"/>
<dbReference type="PANTHER" id="PTHR23077">
    <property type="entry name" value="AAA-FAMILY ATPASE"/>
    <property type="match status" value="1"/>
</dbReference>
<keyword evidence="9" id="KW-1185">Reference proteome</keyword>
<feature type="domain" description="AAA+ ATPase" evidence="5">
    <location>
        <begin position="216"/>
        <end position="352"/>
    </location>
</feature>
<dbReference type="HOGENOM" id="CLU_000688_12_2_2"/>
<protein>
    <submittedName>
        <fullName evidence="8">ATPase AAA</fullName>
    </submittedName>
</protein>
<sequence length="732" mass="82049">MSNEERPNEIELKVYEVRQHEAGRGRVRIDEDAMEALGISAGDVVEIEGKRKTVAVAWPGYAEDKGKGVIRMDGWTRKNAGVSIGDKVKVRKAEVKPAQMVRLAPASMTLAVDENFVAYVKKRLLDRPIIEGDIIQIPVLGQVIHFNVVSIKPKGVVMVTEKTQLKILERPVDIGRIPRITYDDIGDLEEAKQKIREMVELPLKHPELFKRLGIDPPKGILLYGPPGTGKTLLAKAVANETDSYFIAINGPEIMSKFYGESEQRLREIFEEAKEHAPAIIFIDEIDAIAPKREEVTGEVEKRVVAQLLALMDGLEARGDVIVIGATNRPNALDPALRRPGRFDREIEIGIPDKRGRLEILKVHTRSMPLAKNVDLEKLAEITHGYVGADIAALCREAAMKALRRVLPKIDLEKEEIPIEVLETIEVEMDDFLSAYREITPSALREIEVEVPTVRWSDIGGLDYVKQQLREAVEWPLKYPESFERIGIDPPKGILLYGPPGTGKTLLAKAVATESEANFVSIKGPEIFSKWVGESERAIREIFRKARQAAPSVIFIDEIDALAPMRGLVSTDSGVTERVVSQLLTEMDGLERLEGVVVIAATNRPDIIDPALLRPGRFDRLIYVPPPDEKARLEIFKVHTKRMPLAEDVDLAELAKRTEGYTGADIEVLVREAGLIALREDISTEKVHMRHFEEALRKIHPSLTPDIIKFYESWNERARKITKQQLTVTGFYV</sequence>
<dbReference type="SMART" id="SM01072">
    <property type="entry name" value="CDC48_2"/>
    <property type="match status" value="1"/>
</dbReference>
<dbReference type="Gene3D" id="2.40.40.20">
    <property type="match status" value="1"/>
</dbReference>
<evidence type="ECO:0000256" key="4">
    <source>
        <dbReference type="ARBA" id="ARBA00022840"/>
    </source>
</evidence>
<evidence type="ECO:0000313" key="8">
    <source>
        <dbReference type="EMBL" id="AKG39247.1"/>
    </source>
</evidence>
<dbReference type="FunFam" id="1.10.8.60:FF:000038">
    <property type="entry name" value="spermatogenesis-associated protein 5-like protein 1"/>
    <property type="match status" value="1"/>
</dbReference>
<dbReference type="GO" id="GO:0016887">
    <property type="term" value="F:ATP hydrolysis activity"/>
    <property type="evidence" value="ECO:0007669"/>
    <property type="project" value="InterPro"/>
</dbReference>
<keyword evidence="4" id="KW-0067">ATP-binding</keyword>
<dbReference type="InterPro" id="IPR004201">
    <property type="entry name" value="Cdc48_dom2"/>
</dbReference>
<dbReference type="KEGG" id="thf:MA03_08460"/>
<evidence type="ECO:0000259" key="7">
    <source>
        <dbReference type="SMART" id="SM01073"/>
    </source>
</evidence>
<dbReference type="GO" id="GO:0005524">
    <property type="term" value="F:ATP binding"/>
    <property type="evidence" value="ECO:0007669"/>
    <property type="project" value="UniProtKB-KW"/>
</dbReference>
<dbReference type="InterPro" id="IPR041569">
    <property type="entry name" value="AAA_lid_3"/>
</dbReference>
<name>A0A0F7FJM1_9CREN</name>
<dbReference type="InterPro" id="IPR027417">
    <property type="entry name" value="P-loop_NTPase"/>
</dbReference>
<evidence type="ECO:0000259" key="5">
    <source>
        <dbReference type="SMART" id="SM00382"/>
    </source>
</evidence>
<dbReference type="Gene3D" id="3.40.50.300">
    <property type="entry name" value="P-loop containing nucleotide triphosphate hydrolases"/>
    <property type="match status" value="2"/>
</dbReference>
<accession>A0A0F7FJM1</accession>
<dbReference type="InterPro" id="IPR005938">
    <property type="entry name" value="AAA_ATPase_CDC48"/>
</dbReference>
<dbReference type="FunFam" id="3.40.50.300:FF:000018">
    <property type="entry name" value="Cell division control 48"/>
    <property type="match status" value="1"/>
</dbReference>
<evidence type="ECO:0000256" key="3">
    <source>
        <dbReference type="ARBA" id="ARBA00022741"/>
    </source>
</evidence>
<evidence type="ECO:0000256" key="1">
    <source>
        <dbReference type="ARBA" id="ARBA00009833"/>
    </source>
</evidence>
<dbReference type="InterPro" id="IPR003960">
    <property type="entry name" value="ATPase_AAA_CS"/>
</dbReference>
<dbReference type="Pfam" id="PF02359">
    <property type="entry name" value="CDC48_N"/>
    <property type="match status" value="1"/>
</dbReference>
<dbReference type="AlphaFoldDB" id="A0A0F7FJM1"/>
<dbReference type="Gene3D" id="1.10.8.60">
    <property type="match status" value="2"/>
</dbReference>
<dbReference type="InterPro" id="IPR003593">
    <property type="entry name" value="AAA+_ATPase"/>
</dbReference>
<dbReference type="STRING" id="1550241.MA03_08460"/>
<dbReference type="InterPro" id="IPR050168">
    <property type="entry name" value="AAA_ATPase_domain"/>
</dbReference>
<feature type="domain" description="CDC48 N-terminal subdomain" evidence="7">
    <location>
        <begin position="11"/>
        <end position="95"/>
    </location>
</feature>
<dbReference type="Pfam" id="PF00004">
    <property type="entry name" value="AAA"/>
    <property type="match status" value="2"/>
</dbReference>